<sequence length="144" mass="15634">MSNASPRRSDRAATALAMWNIAAVLPHRQRRAAVVCGDLHHLGTDMISSRFFMAAALASAIVAPMTADARPAKGARSNIPPFCVLITGPRGFPLPQICEFFDYRQCLQAAADMRGNCVINIDYPDKITSAPGANWSQPPQRPTR</sequence>
<evidence type="ECO:0000313" key="1">
    <source>
        <dbReference type="EMBL" id="QUS39278.1"/>
    </source>
</evidence>
<keyword evidence="2" id="KW-1185">Reference proteome</keyword>
<name>A0ABX8A6B5_9BRAD</name>
<reference evidence="1 2" key="1">
    <citation type="submission" date="2019-02" db="EMBL/GenBank/DDBJ databases">
        <title>Emended description of the genus Rhodopseudomonas and description of Rhodopseudomonas albus sp. nov., a non-phototrophic, heavy-metal-tolerant bacterium isolated from garden soil.</title>
        <authorList>
            <person name="Bao Z."/>
            <person name="Cao W.W."/>
            <person name="Sato Y."/>
            <person name="Nishizawa T."/>
            <person name="Zhao J."/>
            <person name="Guo Y."/>
            <person name="Ohta H."/>
        </authorList>
    </citation>
    <scope>NUCLEOTIDE SEQUENCE [LARGE SCALE GENOMIC DNA]</scope>
    <source>
        <strain evidence="1 2">SK50-23</strain>
    </source>
</reference>
<protein>
    <submittedName>
        <fullName evidence="1">DUF3551 domain-containing protein</fullName>
    </submittedName>
</protein>
<dbReference type="InterPro" id="IPR021937">
    <property type="entry name" value="DUF3551"/>
</dbReference>
<dbReference type="Proteomes" id="UP000682843">
    <property type="component" value="Chromosome"/>
</dbReference>
<proteinExistence type="predicted"/>
<organism evidence="1 2">
    <name type="scientific">Tardiphaga alba</name>
    <dbReference type="NCBI Taxonomy" id="340268"/>
    <lineage>
        <taxon>Bacteria</taxon>
        <taxon>Pseudomonadati</taxon>
        <taxon>Pseudomonadota</taxon>
        <taxon>Alphaproteobacteria</taxon>
        <taxon>Hyphomicrobiales</taxon>
        <taxon>Nitrobacteraceae</taxon>
        <taxon>Tardiphaga</taxon>
    </lineage>
</organism>
<accession>A0ABX8A6B5</accession>
<dbReference type="Pfam" id="PF12071">
    <property type="entry name" value="DUF3551"/>
    <property type="match status" value="1"/>
</dbReference>
<gene>
    <name evidence="1" type="ORF">RPMA_10845</name>
</gene>
<evidence type="ECO:0000313" key="2">
    <source>
        <dbReference type="Proteomes" id="UP000682843"/>
    </source>
</evidence>
<dbReference type="EMBL" id="CP036498">
    <property type="protein sequence ID" value="QUS39278.1"/>
    <property type="molecule type" value="Genomic_DNA"/>
</dbReference>